<dbReference type="GO" id="GO:0050660">
    <property type="term" value="F:flavin adenine dinucleotide binding"/>
    <property type="evidence" value="ECO:0007669"/>
    <property type="project" value="InterPro"/>
</dbReference>
<dbReference type="PANTHER" id="PTHR34934">
    <property type="entry name" value="FLAVIN-DEPENDENT THYMIDYLATE SYNTHASE"/>
    <property type="match status" value="1"/>
</dbReference>
<keyword evidence="1" id="KW-0808">Transferase</keyword>
<evidence type="ECO:0000256" key="4">
    <source>
        <dbReference type="ARBA" id="ARBA00022827"/>
    </source>
</evidence>
<dbReference type="PANTHER" id="PTHR34934:SF1">
    <property type="entry name" value="FLAVIN-DEPENDENT THYMIDYLATE SYNTHASE"/>
    <property type="match status" value="1"/>
</dbReference>
<dbReference type="GO" id="GO:0004799">
    <property type="term" value="F:thymidylate synthase activity"/>
    <property type="evidence" value="ECO:0007669"/>
    <property type="project" value="TreeGrafter"/>
</dbReference>
<dbReference type="GO" id="GO:0006231">
    <property type="term" value="P:dTMP biosynthetic process"/>
    <property type="evidence" value="ECO:0007669"/>
    <property type="project" value="InterPro"/>
</dbReference>
<dbReference type="Pfam" id="PF02511">
    <property type="entry name" value="Thy1"/>
    <property type="match status" value="2"/>
</dbReference>
<dbReference type="GO" id="GO:0032259">
    <property type="term" value="P:methylation"/>
    <property type="evidence" value="ECO:0007669"/>
    <property type="project" value="UniProtKB-KW"/>
</dbReference>
<dbReference type="SUPFAM" id="SSF69796">
    <property type="entry name" value="Thymidylate synthase-complementing protein Thy1"/>
    <property type="match status" value="2"/>
</dbReference>
<dbReference type="GO" id="GO:0050797">
    <property type="term" value="F:thymidylate synthase (FAD) activity"/>
    <property type="evidence" value="ECO:0007669"/>
    <property type="project" value="InterPro"/>
</dbReference>
<organism evidence="5 6">
    <name type="scientific">Egibacter rhizosphaerae</name>
    <dbReference type="NCBI Taxonomy" id="1670831"/>
    <lineage>
        <taxon>Bacteria</taxon>
        <taxon>Bacillati</taxon>
        <taxon>Actinomycetota</taxon>
        <taxon>Nitriliruptoria</taxon>
        <taxon>Egibacterales</taxon>
        <taxon>Egibacteraceae</taxon>
        <taxon>Egibacter</taxon>
    </lineage>
</organism>
<dbReference type="CDD" id="cd20175">
    <property type="entry name" value="ThyX"/>
    <property type="match status" value="1"/>
</dbReference>
<evidence type="ECO:0000313" key="6">
    <source>
        <dbReference type="Proteomes" id="UP000291469"/>
    </source>
</evidence>
<proteinExistence type="predicted"/>
<dbReference type="OrthoDB" id="9780625at2"/>
<keyword evidence="6" id="KW-1185">Reference proteome</keyword>
<keyword evidence="4" id="KW-0274">FAD</keyword>
<evidence type="ECO:0000313" key="5">
    <source>
        <dbReference type="EMBL" id="QBI18938.1"/>
    </source>
</evidence>
<sequence length="545" mass="61063">MPTEPTTDRPPDADAFTPDERALLARYCTNTDRPVFALRGLPEVVKGALFARYSRSPKSLRRLLLDEFADDLPALEPGVEATPEGGGRAERLYERVFVAYGDDSVAQLGGAHAALEQISNLLTKVVEWGRLAAYLEQSTRYIPYDDRPGGRYRYYRDPDVLAGPHGDAYVSGLDAVFDAYAALLPRLRAWAERAYPQDAETSDRAYGATITAKVCDTLRGLLPAATTSNVGMFATGQAYEGLLLRLRAHELAEAREVGDALLGELREVIPSFLTRVDRPERGGAWAQYLADTRDATRGVAEELLGTAEPEPADEVTLVDWDPDAEVRMVTGMLYPHTALPETQLRQRVEAMSREERARVMRAYVGERGNRRHKPGRALERVAYRFDVCGDYGAFRDLQRHRMATIEWQPLTPRHGYETPPEIDAADADDPGISAAWHGALERQAALWERLAGDRPAQAQYVVGFAYRVRYSIQLNARSLMHMVELRTQPQGHRSYRRVCQRMHELVAERAGHHVVADMMGYVDHSSSELERLEAERAQDRRTTSG</sequence>
<dbReference type="GO" id="GO:0070402">
    <property type="term" value="F:NADPH binding"/>
    <property type="evidence" value="ECO:0007669"/>
    <property type="project" value="TreeGrafter"/>
</dbReference>
<dbReference type="RefSeq" id="WP_131153935.1">
    <property type="nucleotide sequence ID" value="NZ_CP036402.1"/>
</dbReference>
<keyword evidence="2" id="KW-0285">Flavoprotein</keyword>
<evidence type="ECO:0000256" key="2">
    <source>
        <dbReference type="ARBA" id="ARBA00022630"/>
    </source>
</evidence>
<protein>
    <submittedName>
        <fullName evidence="5">Thymidylate synthase</fullName>
    </submittedName>
</protein>
<dbReference type="AlphaFoldDB" id="A0A411YCM1"/>
<dbReference type="InterPro" id="IPR036098">
    <property type="entry name" value="Thymidylate_synthase_ThyX_sf"/>
</dbReference>
<evidence type="ECO:0000256" key="3">
    <source>
        <dbReference type="ARBA" id="ARBA00022727"/>
    </source>
</evidence>
<dbReference type="Gene3D" id="3.30.1360.170">
    <property type="match status" value="2"/>
</dbReference>
<keyword evidence="3" id="KW-0545">Nucleotide biosynthesis</keyword>
<dbReference type="Proteomes" id="UP000291469">
    <property type="component" value="Chromosome"/>
</dbReference>
<name>A0A411YCM1_9ACTN</name>
<gene>
    <name evidence="5" type="ORF">ER308_04850</name>
</gene>
<dbReference type="InterPro" id="IPR003669">
    <property type="entry name" value="Thymidylate_synthase_ThyX"/>
</dbReference>
<keyword evidence="1" id="KW-0489">Methyltransferase</keyword>
<accession>A0A411YCM1</accession>
<reference evidence="5 6" key="1">
    <citation type="submission" date="2019-01" db="EMBL/GenBank/DDBJ databases">
        <title>Egibacter rhizosphaerae EGI 80759T.</title>
        <authorList>
            <person name="Chen D.-D."/>
            <person name="Tian Y."/>
            <person name="Jiao J.-Y."/>
            <person name="Zhang X.-T."/>
            <person name="Zhang Y.-G."/>
            <person name="Zhang Y."/>
            <person name="Xiao M."/>
            <person name="Shu W.-S."/>
            <person name="Li W.-J."/>
        </authorList>
    </citation>
    <scope>NUCLEOTIDE SEQUENCE [LARGE SCALE GENOMIC DNA]</scope>
    <source>
        <strain evidence="5 6">EGI 80759</strain>
    </source>
</reference>
<dbReference type="EMBL" id="CP036402">
    <property type="protein sequence ID" value="QBI18938.1"/>
    <property type="molecule type" value="Genomic_DNA"/>
</dbReference>
<dbReference type="KEGG" id="erz:ER308_04850"/>
<dbReference type="PROSITE" id="PS51331">
    <property type="entry name" value="THYX"/>
    <property type="match status" value="2"/>
</dbReference>
<evidence type="ECO:0000256" key="1">
    <source>
        <dbReference type="ARBA" id="ARBA00022603"/>
    </source>
</evidence>